<evidence type="ECO:0000256" key="1">
    <source>
        <dbReference type="SAM" id="Phobius"/>
    </source>
</evidence>
<organism evidence="2 3">
    <name type="scientific">Penicillium nalgiovense</name>
    <dbReference type="NCBI Taxonomy" id="60175"/>
    <lineage>
        <taxon>Eukaryota</taxon>
        <taxon>Fungi</taxon>
        <taxon>Dikarya</taxon>
        <taxon>Ascomycota</taxon>
        <taxon>Pezizomycotina</taxon>
        <taxon>Eurotiomycetes</taxon>
        <taxon>Eurotiomycetidae</taxon>
        <taxon>Eurotiales</taxon>
        <taxon>Aspergillaceae</taxon>
        <taxon>Penicillium</taxon>
    </lineage>
</organism>
<dbReference type="AlphaFoldDB" id="A0A9W4MK94"/>
<comment type="caution">
    <text evidence="2">The sequence shown here is derived from an EMBL/GenBank/DDBJ whole genome shotgun (WGS) entry which is preliminary data.</text>
</comment>
<evidence type="ECO:0000313" key="2">
    <source>
        <dbReference type="EMBL" id="CAG7968226.1"/>
    </source>
</evidence>
<sequence length="214" mass="24329">MSICLLCYAFPFHVSAITLARSELYPLSDLSCSYVSFLFFLPPPFLLLCGLFVFYFSLSIFDVSLPLCYRGFPPLGLCLRVMEVRIVMRFFFPYTPWAGILRKNFALCLSYPYLFPVKTDCRLVQHVFLSCASAFVDSKFLVIVCNNVLYARLVFALRYCRQALHLLVLYSWPFASGSTYINIAPVAGPIGGGPNELEQTWLLGNWSLVVVLLY</sequence>
<protein>
    <submittedName>
        <fullName evidence="2">Uncharacterized protein</fullName>
    </submittedName>
</protein>
<gene>
    <name evidence="2" type="ORF">PNAL_LOCUS971</name>
</gene>
<dbReference type="EMBL" id="CAJVNV010000025">
    <property type="protein sequence ID" value="CAG7968226.1"/>
    <property type="molecule type" value="Genomic_DNA"/>
</dbReference>
<evidence type="ECO:0000313" key="3">
    <source>
        <dbReference type="Proteomes" id="UP001153461"/>
    </source>
</evidence>
<dbReference type="Proteomes" id="UP001153461">
    <property type="component" value="Unassembled WGS sequence"/>
</dbReference>
<dbReference type="OrthoDB" id="10401383at2759"/>
<name>A0A9W4MK94_PENNA</name>
<accession>A0A9W4MK94</accession>
<keyword evidence="1" id="KW-1133">Transmembrane helix</keyword>
<proteinExistence type="predicted"/>
<keyword evidence="1" id="KW-0472">Membrane</keyword>
<keyword evidence="1" id="KW-0812">Transmembrane</keyword>
<feature type="transmembrane region" description="Helical" evidence="1">
    <location>
        <begin position="38"/>
        <end position="61"/>
    </location>
</feature>
<reference evidence="2" key="1">
    <citation type="submission" date="2021-07" db="EMBL/GenBank/DDBJ databases">
        <authorList>
            <person name="Branca A.L. A."/>
        </authorList>
    </citation>
    <scope>NUCLEOTIDE SEQUENCE</scope>
</reference>